<dbReference type="InterPro" id="IPR038559">
    <property type="entry name" value="XkdN-like_sf"/>
</dbReference>
<dbReference type="Gene3D" id="3.30.2220.30">
    <property type="match status" value="1"/>
</dbReference>
<dbReference type="Proteomes" id="UP001596258">
    <property type="component" value="Unassembled WGS sequence"/>
</dbReference>
<organism evidence="2 3">
    <name type="scientific">Levilactobacillus angrenensis</name>
    <dbReference type="NCBI Taxonomy" id="2486020"/>
    <lineage>
        <taxon>Bacteria</taxon>
        <taxon>Bacillati</taxon>
        <taxon>Bacillota</taxon>
        <taxon>Bacilli</taxon>
        <taxon>Lactobacillales</taxon>
        <taxon>Lactobacillaceae</taxon>
        <taxon>Levilactobacillus</taxon>
    </lineage>
</organism>
<feature type="region of interest" description="Disordered" evidence="1">
    <location>
        <begin position="42"/>
        <end position="61"/>
    </location>
</feature>
<comment type="caution">
    <text evidence="2">The sequence shown here is derived from an EMBL/GenBank/DDBJ whole genome shotgun (WGS) entry which is preliminary data.</text>
</comment>
<proteinExistence type="predicted"/>
<dbReference type="EMBL" id="JBHSSO010000069">
    <property type="protein sequence ID" value="MFC6290667.1"/>
    <property type="molecule type" value="Genomic_DNA"/>
</dbReference>
<keyword evidence="3" id="KW-1185">Reference proteome</keyword>
<protein>
    <submittedName>
        <fullName evidence="2">Phage portal protein</fullName>
    </submittedName>
</protein>
<accession>A0ABW1UAS8</accession>
<evidence type="ECO:0000313" key="2">
    <source>
        <dbReference type="EMBL" id="MFC6290667.1"/>
    </source>
</evidence>
<name>A0ABW1UAS8_9LACO</name>
<dbReference type="Pfam" id="PF08890">
    <property type="entry name" value="Phage_TAC_5"/>
    <property type="match status" value="1"/>
</dbReference>
<reference evidence="3" key="1">
    <citation type="journal article" date="2019" name="Int. J. Syst. Evol. Microbiol.">
        <title>The Global Catalogue of Microorganisms (GCM) 10K type strain sequencing project: providing services to taxonomists for standard genome sequencing and annotation.</title>
        <authorList>
            <consortium name="The Broad Institute Genomics Platform"/>
            <consortium name="The Broad Institute Genome Sequencing Center for Infectious Disease"/>
            <person name="Wu L."/>
            <person name="Ma J."/>
        </authorList>
    </citation>
    <scope>NUCLEOTIDE SEQUENCE [LARGE SCALE GENOMIC DNA]</scope>
    <source>
        <strain evidence="3">CCM 8893</strain>
    </source>
</reference>
<gene>
    <name evidence="2" type="ORF">ACFP1M_10840</name>
</gene>
<evidence type="ECO:0000313" key="3">
    <source>
        <dbReference type="Proteomes" id="UP001596258"/>
    </source>
</evidence>
<dbReference type="RefSeq" id="WP_125575317.1">
    <property type="nucleotide sequence ID" value="NZ_JBHSSO010000069.1"/>
</dbReference>
<sequence length="136" mass="15078">MADQVSIQDFIQKNEEETAEVKLDRFPTPFILRELSISEGERLRKQATKKQRNPKNGQVESTIDQSLAGELMLVAGIVQPDLDNKELQTAYGTLGDSLGTLKAMLKMSEFATLAKKFNAINGFDTSVDDDVEAVKN</sequence>
<dbReference type="InterPro" id="IPR014986">
    <property type="entry name" value="XkdN-like"/>
</dbReference>
<evidence type="ECO:0000256" key="1">
    <source>
        <dbReference type="SAM" id="MobiDB-lite"/>
    </source>
</evidence>